<evidence type="ECO:0000259" key="1">
    <source>
        <dbReference type="Pfam" id="PF12770"/>
    </source>
</evidence>
<sequence>MVCLFEHVRQLSANCNTNRALYSNNHGYALFWKFRRIAPLLATLNAAVTAFEEAVDRVSVKGPDRLLFLLDLADALGERFEIAASEEEVQKLEVTTEKIAQLAAADDTTKAVYLNRLGDAFRLLFETTKMIGALDSSIQAYDRALGFASEGGGSEILLSSLGKARFSRYEQLGQPEDLDKAIGALRAAELAVPSNEPLFKEVMNLLGCALRVQFELTGNQDSLHGAVEVNKKLLDHLDCGGSPQQDGNNVQERAITLSNLGACLTNQFDEDGSLATLNAAITVQQEAVNLLATDQSRPVSLAGLAESYRRRYDALGEAGDIEAAVRLGREAVAVVGLDEAFPDEYPLMLTNFALALVRRYELLGSVDDLEDSMRYSKSAEKASRDKPTVYPLCCNNRSYCMIASFYRSGTVADINEAAAMSKKAVSLATGNPRVLLMARNNSCRASMEQLQLGLPTEIDLTELATMVHQMVLSVPSGHPERPLVLNCRALVRNTVFEQTGSADDLDLMIESLEEAVRASSLCSGATQAFHLRDLAEGLATRFEWIGELNDLNGSIDAAERSKEHIPETHPQYALHLMTLGRALTQRASHTSSADDFNSAIHLLEQAGRVLPEKHPKRGACLNNLATALGLRSLLVGTTDDLNAAIQCAMKATSAFSGDFPDKAVCLTNLGQIVAQRFSRAGWNADIDIAVESHAKALQLTADRHWRYINILENLSSALLMRFQSHRRRQDLDEAVKHSRKTLELCSPTSQERARYLANASRVLLEVAKSQDSSSVETSSGAKSSLEEAVGYVEEAAQLSVGDENQSRPEILLAYASCLEMRIKQSTVLPSDRQTAVDIYRQVLDSARFPIGRRVAAAISAAELLYPEDVETGSRMLAQAVHLLPRLISRSLLRSDQQFVLSQIPELAANAAALEMRTKKRADEAVRLLELGHLARRFKDVQERLGRSEEDVLLPDIRSFLQSQAARRYSLAQEMDCIVAEIRQQPGFEQFLLGPLHGDLTRLAAEGPLVYLNVSRYGSAAFVITTEKVHALPLERLKYDTVVDKAQKLSDIRDNDNHVKRRLNNAALNRMLRWLWDDVVDEVLRALHFTPVGKPGNQWPRIWWIPVGLLSLFPIHAARSKEGVAVLDHVISSYATTVRSLHLARERFSAHGTERLSGGGTKVCLVSMKTTPERTDLPHAEAETQSIAKLLPFATTILAQPTKKQVLESIQRCSAVHFACHGEMHADPSRSRILLCDWEHDPFSVHDMAAANLIHQEAKLAYLSACHAGTTKNVLLLDEAMHMTGACQLAGFPAVIGTLWKVLDEYAPVVARDVYQGILDPDQLDVGRTAQALHFAVLKLRKQVEGSQAAKPNPIAWAPYIYVGV</sequence>
<dbReference type="InterPro" id="IPR024983">
    <property type="entry name" value="CHAT_dom"/>
</dbReference>
<dbReference type="Gene3D" id="1.25.40.10">
    <property type="entry name" value="Tetratricopeptide repeat domain"/>
    <property type="match status" value="2"/>
</dbReference>
<evidence type="ECO:0000313" key="2">
    <source>
        <dbReference type="EMBL" id="KAK0708032.1"/>
    </source>
</evidence>
<keyword evidence="3" id="KW-1185">Reference proteome</keyword>
<protein>
    <submittedName>
        <fullName evidence="2">CHAT domain-containing protein</fullName>
    </submittedName>
</protein>
<dbReference type="Proteomes" id="UP001172102">
    <property type="component" value="Unassembled WGS sequence"/>
</dbReference>
<organism evidence="2 3">
    <name type="scientific">Lasiosphaeris hirsuta</name>
    <dbReference type="NCBI Taxonomy" id="260670"/>
    <lineage>
        <taxon>Eukaryota</taxon>
        <taxon>Fungi</taxon>
        <taxon>Dikarya</taxon>
        <taxon>Ascomycota</taxon>
        <taxon>Pezizomycotina</taxon>
        <taxon>Sordariomycetes</taxon>
        <taxon>Sordariomycetidae</taxon>
        <taxon>Sordariales</taxon>
        <taxon>Lasiosphaeriaceae</taxon>
        <taxon>Lasiosphaeris</taxon>
    </lineage>
</organism>
<name>A0AA40A2D0_9PEZI</name>
<dbReference type="SUPFAM" id="SSF48452">
    <property type="entry name" value="TPR-like"/>
    <property type="match status" value="1"/>
</dbReference>
<gene>
    <name evidence="2" type="ORF">B0H67DRAFT_496981</name>
</gene>
<accession>A0AA40A2D0</accession>
<evidence type="ECO:0000313" key="3">
    <source>
        <dbReference type="Proteomes" id="UP001172102"/>
    </source>
</evidence>
<dbReference type="Pfam" id="PF12770">
    <property type="entry name" value="CHAT"/>
    <property type="match status" value="1"/>
</dbReference>
<dbReference type="InterPro" id="IPR011990">
    <property type="entry name" value="TPR-like_helical_dom_sf"/>
</dbReference>
<proteinExistence type="predicted"/>
<reference evidence="2" key="1">
    <citation type="submission" date="2023-06" db="EMBL/GenBank/DDBJ databases">
        <title>Genome-scale phylogeny and comparative genomics of the fungal order Sordariales.</title>
        <authorList>
            <consortium name="Lawrence Berkeley National Laboratory"/>
            <person name="Hensen N."/>
            <person name="Bonometti L."/>
            <person name="Westerberg I."/>
            <person name="Brannstrom I.O."/>
            <person name="Guillou S."/>
            <person name="Cros-Aarteil S."/>
            <person name="Calhoun S."/>
            <person name="Haridas S."/>
            <person name="Kuo A."/>
            <person name="Mondo S."/>
            <person name="Pangilinan J."/>
            <person name="Riley R."/>
            <person name="Labutti K."/>
            <person name="Andreopoulos B."/>
            <person name="Lipzen A."/>
            <person name="Chen C."/>
            <person name="Yanf M."/>
            <person name="Daum C."/>
            <person name="Ng V."/>
            <person name="Clum A."/>
            <person name="Steindorff A."/>
            <person name="Ohm R."/>
            <person name="Martin F."/>
            <person name="Silar P."/>
            <person name="Natvig D."/>
            <person name="Lalanne C."/>
            <person name="Gautier V."/>
            <person name="Ament-Velasquez S.L."/>
            <person name="Kruys A."/>
            <person name="Hutchinson M.I."/>
            <person name="Powell A.J."/>
            <person name="Barry K."/>
            <person name="Miller A.N."/>
            <person name="Grigoriev I.V."/>
            <person name="Debuchy R."/>
            <person name="Gladieux P."/>
            <person name="Thoren M.H."/>
            <person name="Johannesson H."/>
        </authorList>
    </citation>
    <scope>NUCLEOTIDE SEQUENCE</scope>
    <source>
        <strain evidence="2">SMH4607-1</strain>
    </source>
</reference>
<dbReference type="EMBL" id="JAUKUA010000006">
    <property type="protein sequence ID" value="KAK0708032.1"/>
    <property type="molecule type" value="Genomic_DNA"/>
</dbReference>
<feature type="domain" description="CHAT" evidence="1">
    <location>
        <begin position="1069"/>
        <end position="1363"/>
    </location>
</feature>
<comment type="caution">
    <text evidence="2">The sequence shown here is derived from an EMBL/GenBank/DDBJ whole genome shotgun (WGS) entry which is preliminary data.</text>
</comment>